<dbReference type="OrthoDB" id="3468004at2"/>
<evidence type="ECO:0000259" key="1">
    <source>
        <dbReference type="SMART" id="SM00858"/>
    </source>
</evidence>
<dbReference type="InterPro" id="IPR013974">
    <property type="entry name" value="SAF"/>
</dbReference>
<dbReference type="Pfam" id="PF16976">
    <property type="entry name" value="RcpC"/>
    <property type="match status" value="1"/>
</dbReference>
<dbReference type="AlphaFoldDB" id="A0A372JQ89"/>
<dbReference type="EMBL" id="QURH01000178">
    <property type="protein sequence ID" value="RFU41924.1"/>
    <property type="molecule type" value="Genomic_DNA"/>
</dbReference>
<dbReference type="SMART" id="SM00858">
    <property type="entry name" value="SAF"/>
    <property type="match status" value="1"/>
</dbReference>
<protein>
    <submittedName>
        <fullName evidence="2">Flp pilus assembly protein CpaB</fullName>
    </submittedName>
</protein>
<feature type="domain" description="SAF" evidence="1">
    <location>
        <begin position="41"/>
        <end position="103"/>
    </location>
</feature>
<gene>
    <name evidence="2" type="primary">cpaB</name>
    <name evidence="2" type="ORF">DZF91_09305</name>
</gene>
<evidence type="ECO:0000313" key="3">
    <source>
        <dbReference type="Proteomes" id="UP000261811"/>
    </source>
</evidence>
<comment type="caution">
    <text evidence="2">The sequence shown here is derived from an EMBL/GenBank/DDBJ whole genome shotgun (WGS) entry which is preliminary data.</text>
</comment>
<dbReference type="Proteomes" id="UP000261811">
    <property type="component" value="Unassembled WGS sequence"/>
</dbReference>
<dbReference type="NCBIfam" id="TIGR03177">
    <property type="entry name" value="pilus_cpaB"/>
    <property type="match status" value="1"/>
</dbReference>
<evidence type="ECO:0000313" key="2">
    <source>
        <dbReference type="EMBL" id="RFU41924.1"/>
    </source>
</evidence>
<dbReference type="RefSeq" id="WP_117357070.1">
    <property type="nucleotide sequence ID" value="NZ_QURH01000178.1"/>
</dbReference>
<keyword evidence="3" id="KW-1185">Reference proteome</keyword>
<sequence length="236" mass="25234">MNPRQRRGVLLMILAALGAVVVFTGILSYVGSVRAEVGVKTEVLRLRTPVAAFTRVAPENLEHVWVPKKWSPNTMITDLSQLDGKVAAADLPAGAFLQTGMLAPGPTLQTGQREISITIDAETGVAGRVRKGMHVDIYATYQKNQGGNNQQSCAARIVKSALVTQIDQVTDVRNEKNNTVTDKQLPITFALSASDSLKLAREESFATKIRLALIGGSGSTPDGVSMPPVCETIPAR</sequence>
<dbReference type="CDD" id="cd11614">
    <property type="entry name" value="SAF_CpaB_FlgA_like"/>
    <property type="match status" value="1"/>
</dbReference>
<proteinExistence type="predicted"/>
<dbReference type="Pfam" id="PF08666">
    <property type="entry name" value="SAF"/>
    <property type="match status" value="1"/>
</dbReference>
<accession>A0A372JQ89</accession>
<dbReference type="InterPro" id="IPR031571">
    <property type="entry name" value="RcpC_dom"/>
</dbReference>
<organism evidence="2 3">
    <name type="scientific">Actinomadura logoneensis</name>
    <dbReference type="NCBI Taxonomy" id="2293572"/>
    <lineage>
        <taxon>Bacteria</taxon>
        <taxon>Bacillati</taxon>
        <taxon>Actinomycetota</taxon>
        <taxon>Actinomycetes</taxon>
        <taxon>Streptosporangiales</taxon>
        <taxon>Thermomonosporaceae</taxon>
        <taxon>Actinomadura</taxon>
    </lineage>
</organism>
<name>A0A372JQ89_9ACTN</name>
<reference evidence="2 3" key="1">
    <citation type="submission" date="2018-08" db="EMBL/GenBank/DDBJ databases">
        <title>Actinomadura jelena sp. nov., a novel Actinomycete isolated from soil in Chad.</title>
        <authorList>
            <person name="Shi L."/>
        </authorList>
    </citation>
    <scope>NUCLEOTIDE SEQUENCE [LARGE SCALE GENOMIC DNA]</scope>
    <source>
        <strain evidence="2 3">NEAU-G17</strain>
    </source>
</reference>
<dbReference type="InterPro" id="IPR017592">
    <property type="entry name" value="Pilus_assmbl_Flp-typ_CpaB"/>
</dbReference>